<dbReference type="PROSITE" id="PS51257">
    <property type="entry name" value="PROKAR_LIPOPROTEIN"/>
    <property type="match status" value="1"/>
</dbReference>
<dbReference type="Pfam" id="PF14412">
    <property type="entry name" value="AHH"/>
    <property type="match status" value="1"/>
</dbReference>
<dbReference type="EMBL" id="BTTX01000007">
    <property type="protein sequence ID" value="GMU10248.1"/>
    <property type="molecule type" value="Genomic_DNA"/>
</dbReference>
<evidence type="ECO:0000313" key="2">
    <source>
        <dbReference type="Proteomes" id="UP001342631"/>
    </source>
</evidence>
<comment type="caution">
    <text evidence="1">The sequence shown here is derived from an EMBL/GenBank/DDBJ whole genome shotgun (WGS) entry which is preliminary data.</text>
</comment>
<evidence type="ECO:0008006" key="3">
    <source>
        <dbReference type="Google" id="ProtNLM"/>
    </source>
</evidence>
<reference evidence="1 2" key="1">
    <citation type="journal article" date="2024" name="Arch. Microbiol.">
        <title>Corallococcus caeni sp. nov., a novel myxobacterium isolated from activated sludge.</title>
        <authorList>
            <person name="Tomita S."/>
            <person name="Nakai R."/>
            <person name="Kuroda K."/>
            <person name="Kurashita H."/>
            <person name="Hatamoto M."/>
            <person name="Yamaguchi T."/>
            <person name="Narihiro T."/>
        </authorList>
    </citation>
    <scope>NUCLEOTIDE SEQUENCE [LARGE SCALE GENOMIC DNA]</scope>
    <source>
        <strain evidence="1 2">NO1</strain>
    </source>
</reference>
<sequence length="451" mass="48814">MLPRWSIPLLIVMLAGCSGTTKSVRLHTGRGDPIVLTPRSGDAAPVELNEDDFVEAVAALAQRVRPSTRPQETARRLFEVDPRSGSYLYEPRSHRVIPLGPGEHLEGEHPSTEVELTRAYLRWCERTSKPGDCLRLLVESPTVAGDGRYALAMAMAQGVVRDEMLDAFKDMADPQAMMAAVLWTWTTYCILLAVPEPFSKGVAAVMTASLIAYVGVDTFWSLIVGFKRLVEEAERATTFDELREAGERYGKVMGRNAARAFAILATAAIGNTAAGLGAKVPRLPGAAQAAVQAEAQVGIRLAAVADVETVAVSAESVTIALAPGALAMAARGTSAGSTAPVDAEGPWHHIASDKFSTSTNNGGPWTPRYQEIFDRAGMSLDDAANQVRVPSHKGPHPREYHEEVYERLDEATTTCKSIERCREALTKILRVLAREISQQGTKLNRLVTRTE</sequence>
<protein>
    <recommendedName>
        <fullName evidence="3">Lipoprotein</fullName>
    </recommendedName>
</protein>
<dbReference type="InterPro" id="IPR032871">
    <property type="entry name" value="AHH_dom_containing"/>
</dbReference>
<gene>
    <name evidence="1" type="ORF">ASNO1_65020</name>
</gene>
<evidence type="ECO:0000313" key="1">
    <source>
        <dbReference type="EMBL" id="GMU10248.1"/>
    </source>
</evidence>
<accession>A0ABQ6R1S9</accession>
<dbReference type="Proteomes" id="UP001342631">
    <property type="component" value="Unassembled WGS sequence"/>
</dbReference>
<name>A0ABQ6R1S9_9BACT</name>
<keyword evidence="2" id="KW-1185">Reference proteome</keyword>
<proteinExistence type="predicted"/>
<organism evidence="1 2">
    <name type="scientific">Corallococcus caeni</name>
    <dbReference type="NCBI Taxonomy" id="3082388"/>
    <lineage>
        <taxon>Bacteria</taxon>
        <taxon>Pseudomonadati</taxon>
        <taxon>Myxococcota</taxon>
        <taxon>Myxococcia</taxon>
        <taxon>Myxococcales</taxon>
        <taxon>Cystobacterineae</taxon>
        <taxon>Myxococcaceae</taxon>
        <taxon>Corallococcus</taxon>
    </lineage>
</organism>